<keyword evidence="3" id="KW-1185">Reference proteome</keyword>
<evidence type="ECO:0000313" key="3">
    <source>
        <dbReference type="Proteomes" id="UP000216352"/>
    </source>
</evidence>
<dbReference type="STRING" id="1603886.GCA_001895165_02253"/>
<evidence type="ECO:0000256" key="1">
    <source>
        <dbReference type="SAM" id="MobiDB-lite"/>
    </source>
</evidence>
<name>A0A261FNG2_9BIFI</name>
<feature type="compositionally biased region" description="Low complexity" evidence="1">
    <location>
        <begin position="103"/>
        <end position="116"/>
    </location>
</feature>
<evidence type="ECO:0000313" key="2">
    <source>
        <dbReference type="EMBL" id="OZG60712.1"/>
    </source>
</evidence>
<gene>
    <name evidence="2" type="ORF">BLEM_1681</name>
</gene>
<comment type="caution">
    <text evidence="2">The sequence shown here is derived from an EMBL/GenBank/DDBJ whole genome shotgun (WGS) entry which is preliminary data.</text>
</comment>
<organism evidence="2 3">
    <name type="scientific">Bifidobacterium lemurum</name>
    <dbReference type="NCBI Taxonomy" id="1603886"/>
    <lineage>
        <taxon>Bacteria</taxon>
        <taxon>Bacillati</taxon>
        <taxon>Actinomycetota</taxon>
        <taxon>Actinomycetes</taxon>
        <taxon>Bifidobacteriales</taxon>
        <taxon>Bifidobacteriaceae</taxon>
        <taxon>Bifidobacterium</taxon>
    </lineage>
</organism>
<dbReference type="AlphaFoldDB" id="A0A261FNG2"/>
<dbReference type="Proteomes" id="UP000216352">
    <property type="component" value="Unassembled WGS sequence"/>
</dbReference>
<proteinExistence type="predicted"/>
<sequence>MAMRKSMVKQLAEQVLQHDRELLKRKETAIKEEAAALVELRTAAERLRAATKQLSDLGFSTRTMADTLGMSNQELRIARDTACALILPSGQPQTESDADKTNNPEIGENGGENAAASSTTPESDSGHEW</sequence>
<accession>A0A261FNG2</accession>
<protein>
    <submittedName>
        <fullName evidence="2">Uncharacterized protein</fullName>
    </submittedName>
</protein>
<dbReference type="EMBL" id="MWWX01000013">
    <property type="protein sequence ID" value="OZG60712.1"/>
    <property type="molecule type" value="Genomic_DNA"/>
</dbReference>
<reference evidence="2 3" key="1">
    <citation type="journal article" date="2017" name="BMC Genomics">
        <title>Comparative genomic and phylogenomic analyses of the Bifidobacteriaceae family.</title>
        <authorList>
            <person name="Lugli G.A."/>
            <person name="Milani C."/>
            <person name="Turroni F."/>
            <person name="Duranti S."/>
            <person name="Mancabelli L."/>
            <person name="Mangifesta M."/>
            <person name="Ferrario C."/>
            <person name="Modesto M."/>
            <person name="Mattarelli P."/>
            <person name="Jiri K."/>
            <person name="van Sinderen D."/>
            <person name="Ventura M."/>
        </authorList>
    </citation>
    <scope>NUCLEOTIDE SEQUENCE [LARGE SCALE GENOMIC DNA]</scope>
    <source>
        <strain evidence="2 3">DSM 28807</strain>
    </source>
</reference>
<feature type="region of interest" description="Disordered" evidence="1">
    <location>
        <begin position="86"/>
        <end position="129"/>
    </location>
</feature>